<keyword evidence="1" id="KW-0472">Membrane</keyword>
<gene>
    <name evidence="2" type="ORF">PITCH_A560021</name>
</gene>
<feature type="transmembrane region" description="Helical" evidence="1">
    <location>
        <begin position="7"/>
        <end position="27"/>
    </location>
</feature>
<protein>
    <submittedName>
        <fullName evidence="2">Cycloartenol synthase-like protein</fullName>
    </submittedName>
</protein>
<reference evidence="2" key="1">
    <citation type="submission" date="2018-01" db="EMBL/GenBank/DDBJ databases">
        <authorList>
            <person name="Regsiter A."/>
            <person name="William W."/>
        </authorList>
    </citation>
    <scope>NUCLEOTIDE SEQUENCE</scope>
    <source>
        <strain evidence="2">TRIP AH-1</strain>
    </source>
</reference>
<proteinExistence type="predicted"/>
<name>A0A445N0V9_9BACT</name>
<evidence type="ECO:0000313" key="2">
    <source>
        <dbReference type="EMBL" id="SPD75380.1"/>
    </source>
</evidence>
<dbReference type="CDD" id="cd00688">
    <property type="entry name" value="ISOPREN_C2_like"/>
    <property type="match status" value="1"/>
</dbReference>
<dbReference type="AlphaFoldDB" id="A0A445N0V9"/>
<keyword evidence="1" id="KW-1133">Transmembrane helix</keyword>
<dbReference type="InterPro" id="IPR008930">
    <property type="entry name" value="Terpenoid_cyclase/PrenylTrfase"/>
</dbReference>
<sequence length="398" mass="45112">MKNRCRCINSIIFIFLSIIFLLPIIAFSSEVQVGEPSTERDLSLKLEVRHAIEKGLKWLKETQNPKGYWSQPEYPALSALALTAFMEEPSGAFKSAQQPFIRQGYKYLMDCVKPDGGIYVKDLVNYNTAVSMVALQVSNDPALESTLKKARAFIINQQMDFNDKGKVDSPYDGGIGYGSSYVHSDMSNTMLALESLYYTRYMKQESNTGDSQVKELNWPAVIKFIERCQNLPEYNDQSWASKDPQNKGGFVYFPGESKAGEMDLPSGGKALRSYGSISYAGLLSYIYAEMDKNDPRVKAVFDWLRTNYTVEENPGMGKQGLYYYYHSMAKALSVYGVKELVMADGKKIDWRRDLGLKLLNLQDGSGFWVNENGRWWEKDPNLVTAYAVITLEIIYRGL</sequence>
<accession>A0A445N0V9</accession>
<evidence type="ECO:0000256" key="1">
    <source>
        <dbReference type="SAM" id="Phobius"/>
    </source>
</evidence>
<dbReference type="SUPFAM" id="SSF48239">
    <property type="entry name" value="Terpenoid cyclases/Protein prenyltransferases"/>
    <property type="match status" value="1"/>
</dbReference>
<organism evidence="2">
    <name type="scientific">uncultured Desulfobacterium sp</name>
    <dbReference type="NCBI Taxonomy" id="201089"/>
    <lineage>
        <taxon>Bacteria</taxon>
        <taxon>Pseudomonadati</taxon>
        <taxon>Thermodesulfobacteriota</taxon>
        <taxon>Desulfobacteria</taxon>
        <taxon>Desulfobacterales</taxon>
        <taxon>Desulfobacteriaceae</taxon>
        <taxon>Desulfobacterium</taxon>
        <taxon>environmental samples</taxon>
    </lineage>
</organism>
<keyword evidence="1" id="KW-0812">Transmembrane</keyword>
<dbReference type="Gene3D" id="1.50.10.20">
    <property type="match status" value="2"/>
</dbReference>
<dbReference type="EMBL" id="OJIN01000199">
    <property type="protein sequence ID" value="SPD75380.1"/>
    <property type="molecule type" value="Genomic_DNA"/>
</dbReference>